<reference evidence="2 3" key="1">
    <citation type="submission" date="2013-03" db="EMBL/GenBank/DDBJ databases">
        <title>Reference genome for the Human Microbiome Project.</title>
        <authorList>
            <person name="Aqrawi P."/>
            <person name="Ayvaz T."/>
            <person name="Bess C."/>
            <person name="Blankenburg K."/>
            <person name="Coyle M."/>
            <person name="Deng J."/>
            <person name="Forbes L."/>
            <person name="Fowler G."/>
            <person name="Francisco L."/>
            <person name="Fu Q."/>
            <person name="Gibbs R."/>
            <person name="Gross S."/>
            <person name="Gubbala S."/>
            <person name="Hale W."/>
            <person name="Hemphill L."/>
            <person name="Highlander S."/>
            <person name="Hirani K."/>
            <person name="Jackson L."/>
            <person name="Jakkamsetti A."/>
            <person name="Javaid M."/>
            <person name="Jayaseelan J.C."/>
            <person name="Jiang H."/>
            <person name="Joshi V."/>
            <person name="Korchina V."/>
            <person name="Kovar C."/>
            <person name="Lara F."/>
            <person name="Lee S."/>
            <person name="Liu Y."/>
            <person name="Mata R."/>
            <person name="Mathew T."/>
            <person name="Munidasa M."/>
            <person name="Muzny D."/>
            <person name="Nazareth L."/>
            <person name="Ngo R."/>
            <person name="Nguyen L."/>
            <person name="Nguyen N."/>
            <person name="Okwuonu G."/>
            <person name="Ongeri F."/>
            <person name="Palculict T."/>
            <person name="Patil S."/>
            <person name="Petrosino J."/>
            <person name="Pham C."/>
            <person name="Pham P."/>
            <person name="Pu L.-L."/>
            <person name="Qin X."/>
            <person name="Qu J."/>
            <person name="Reid J."/>
            <person name="Ross M."/>
            <person name="Ruth R."/>
            <person name="Saada N."/>
            <person name="San Lucas F."/>
            <person name="Santibanez J."/>
            <person name="Shang Y."/>
            <person name="Simmons D."/>
            <person name="Song X.-Z."/>
            <person name="Tang L.-Y."/>
            <person name="Thornton R."/>
            <person name="Warren J."/>
            <person name="Weissenberger G."/>
            <person name="Wilczek-Boney K."/>
            <person name="Worley K."/>
            <person name="Youmans B."/>
            <person name="Zhang J."/>
            <person name="Zhang L."/>
            <person name="Zhao Z."/>
            <person name="Zhou C."/>
            <person name="Zhu D."/>
            <person name="Zhu Y."/>
        </authorList>
    </citation>
    <scope>NUCLEOTIDE SEQUENCE [LARGE SCALE GENOMIC DNA]</scope>
    <source>
        <strain evidence="2 3">F0333</strain>
    </source>
</reference>
<organism evidence="2 3">
    <name type="scientific">Schaalia cardiffensis F0333</name>
    <dbReference type="NCBI Taxonomy" id="888050"/>
    <lineage>
        <taxon>Bacteria</taxon>
        <taxon>Bacillati</taxon>
        <taxon>Actinomycetota</taxon>
        <taxon>Actinomycetes</taxon>
        <taxon>Actinomycetales</taxon>
        <taxon>Actinomycetaceae</taxon>
        <taxon>Schaalia</taxon>
    </lineage>
</organism>
<name>N6W823_9ACTO</name>
<keyword evidence="2" id="KW-0418">Kinase</keyword>
<keyword evidence="3" id="KW-1185">Reference proteome</keyword>
<feature type="compositionally biased region" description="Basic and acidic residues" evidence="1">
    <location>
        <begin position="77"/>
        <end position="91"/>
    </location>
</feature>
<feature type="compositionally biased region" description="Basic residues" evidence="1">
    <location>
        <begin position="32"/>
        <end position="41"/>
    </location>
</feature>
<feature type="region of interest" description="Disordered" evidence="1">
    <location>
        <begin position="1"/>
        <end position="41"/>
    </location>
</feature>
<dbReference type="EMBL" id="AQHZ01000009">
    <property type="protein sequence ID" value="ENO18700.1"/>
    <property type="molecule type" value="Genomic_DNA"/>
</dbReference>
<keyword evidence="2" id="KW-0808">Transferase</keyword>
<feature type="compositionally biased region" description="Basic and acidic residues" evidence="1">
    <location>
        <begin position="1"/>
        <end position="10"/>
    </location>
</feature>
<protein>
    <submittedName>
        <fullName evidence="2">PAS/PAC sensor hybrid histidine kinase</fullName>
    </submittedName>
</protein>
<dbReference type="GO" id="GO:0016301">
    <property type="term" value="F:kinase activity"/>
    <property type="evidence" value="ECO:0007669"/>
    <property type="project" value="UniProtKB-KW"/>
</dbReference>
<evidence type="ECO:0000256" key="1">
    <source>
        <dbReference type="SAM" id="MobiDB-lite"/>
    </source>
</evidence>
<evidence type="ECO:0000313" key="3">
    <source>
        <dbReference type="Proteomes" id="UP000013015"/>
    </source>
</evidence>
<proteinExistence type="predicted"/>
<evidence type="ECO:0000313" key="2">
    <source>
        <dbReference type="EMBL" id="ENO18700.1"/>
    </source>
</evidence>
<dbReference type="AlphaFoldDB" id="N6W823"/>
<dbReference type="HOGENOM" id="CLU_2271332_0_0_11"/>
<feature type="compositionally biased region" description="Basic and acidic residues" evidence="1">
    <location>
        <begin position="61"/>
        <end position="70"/>
    </location>
</feature>
<dbReference type="eggNOG" id="ENOG503298U">
    <property type="taxonomic scope" value="Bacteria"/>
</dbReference>
<feature type="region of interest" description="Disordered" evidence="1">
    <location>
        <begin position="54"/>
        <end position="102"/>
    </location>
</feature>
<gene>
    <name evidence="2" type="ORF">HMPREF9004_0571</name>
</gene>
<sequence length="102" mass="11228">MMSEELHSGDEAGQSEADACKNRVSDESRGAGARRGRRRRVATFVSDVDQHLIDKGLAPSWEDRVTDADIRPGSMRDSPDRGDGANDRRLMENVPPHAQARA</sequence>
<dbReference type="Proteomes" id="UP000013015">
    <property type="component" value="Unassembled WGS sequence"/>
</dbReference>
<comment type="caution">
    <text evidence="2">The sequence shown here is derived from an EMBL/GenBank/DDBJ whole genome shotgun (WGS) entry which is preliminary data.</text>
</comment>
<dbReference type="PATRIC" id="fig|888050.3.peg.548"/>
<feature type="compositionally biased region" description="Basic and acidic residues" evidence="1">
    <location>
        <begin position="18"/>
        <end position="29"/>
    </location>
</feature>
<accession>N6W823</accession>